<dbReference type="PaxDb" id="121845-A0A3Q0JCP5"/>
<keyword evidence="1" id="KW-1185">Reference proteome</keyword>
<dbReference type="GO" id="GO:0003676">
    <property type="term" value="F:nucleic acid binding"/>
    <property type="evidence" value="ECO:0007669"/>
    <property type="project" value="InterPro"/>
</dbReference>
<dbReference type="InterPro" id="IPR036397">
    <property type="entry name" value="RNaseH_sf"/>
</dbReference>
<gene>
    <name evidence="2" type="primary">LOC113471323</name>
</gene>
<dbReference type="RefSeq" id="XP_026686199.1">
    <property type="nucleotide sequence ID" value="XM_026830398.1"/>
</dbReference>
<organism evidence="1 2">
    <name type="scientific">Diaphorina citri</name>
    <name type="common">Asian citrus psyllid</name>
    <dbReference type="NCBI Taxonomy" id="121845"/>
    <lineage>
        <taxon>Eukaryota</taxon>
        <taxon>Metazoa</taxon>
        <taxon>Ecdysozoa</taxon>
        <taxon>Arthropoda</taxon>
        <taxon>Hexapoda</taxon>
        <taxon>Insecta</taxon>
        <taxon>Pterygota</taxon>
        <taxon>Neoptera</taxon>
        <taxon>Paraneoptera</taxon>
        <taxon>Hemiptera</taxon>
        <taxon>Sternorrhyncha</taxon>
        <taxon>Psylloidea</taxon>
        <taxon>Psyllidae</taxon>
        <taxon>Diaphorininae</taxon>
        <taxon>Diaphorina</taxon>
    </lineage>
</organism>
<dbReference type="KEGG" id="dci:113471323"/>
<dbReference type="Proteomes" id="UP000079169">
    <property type="component" value="Unplaced"/>
</dbReference>
<dbReference type="STRING" id="121845.A0A3Q0JCP5"/>
<protein>
    <submittedName>
        <fullName evidence="2">Uncharacterized protein LOC113471323</fullName>
    </submittedName>
</protein>
<name>A0A3Q0JCP5_DIACI</name>
<evidence type="ECO:0000313" key="1">
    <source>
        <dbReference type="Proteomes" id="UP000079169"/>
    </source>
</evidence>
<sequence>MVDRPFINNFYPNATAPLNSLLLPRFQSQEVLQNMNEWCVEHHNASGLTDRVRASSVSIEEADKRLHQFVAKYVKPKTAPMVGEYHTSKELLKDRLESKYLMRICPFCGKFHQKLVKTVGEHSLLSDNGLAGHSVGTGFGPYQ</sequence>
<dbReference type="SUPFAM" id="SSF53098">
    <property type="entry name" value="Ribonuclease H-like"/>
    <property type="match status" value="1"/>
</dbReference>
<proteinExistence type="predicted"/>
<reference evidence="2" key="1">
    <citation type="submission" date="2025-08" db="UniProtKB">
        <authorList>
            <consortium name="RefSeq"/>
        </authorList>
    </citation>
    <scope>IDENTIFICATION</scope>
</reference>
<dbReference type="AlphaFoldDB" id="A0A3Q0JCP5"/>
<evidence type="ECO:0000313" key="2">
    <source>
        <dbReference type="RefSeq" id="XP_026686199.1"/>
    </source>
</evidence>
<dbReference type="InterPro" id="IPR012337">
    <property type="entry name" value="RNaseH-like_sf"/>
</dbReference>
<accession>A0A3Q0JCP5</accession>
<dbReference type="GeneID" id="113471323"/>
<dbReference type="Gene3D" id="3.30.420.10">
    <property type="entry name" value="Ribonuclease H-like superfamily/Ribonuclease H"/>
    <property type="match status" value="1"/>
</dbReference>